<organism evidence="9 10">
    <name type="scientific">Actinocorallia longicatena</name>
    <dbReference type="NCBI Taxonomy" id="111803"/>
    <lineage>
        <taxon>Bacteria</taxon>
        <taxon>Bacillati</taxon>
        <taxon>Actinomycetota</taxon>
        <taxon>Actinomycetes</taxon>
        <taxon>Streptosporangiales</taxon>
        <taxon>Thermomonosporaceae</taxon>
        <taxon>Actinocorallia</taxon>
    </lineage>
</organism>
<feature type="domain" description="Major facilitator superfamily (MFS) profile" evidence="8">
    <location>
        <begin position="9"/>
        <end position="452"/>
    </location>
</feature>
<feature type="transmembrane region" description="Helical" evidence="7">
    <location>
        <begin position="222"/>
        <end position="243"/>
    </location>
</feature>
<sequence>MSRQRTGLTLALLAFAQLITSLDFNIVFVALPAIGTDLDFSARTLQWVASAYAVTYGGFLLLGGRTADLLGRRRIFVLSLLLFAVSSLVGGLAESPGLLVAMRAVQGAGAALLFPATLSLINTRFAEGGERNRALAVWSGAGASGLALGSLLGGVLTDAFGWSAVFFVNVPLAAVSIAAAYVLLPADGAREHGRTFDLPGAVLATSGITLVAFALIQGPESGWTSAVILGAFAAAAVLLAGFAAVEQRGADPLMPPRLLRNRSLIGAVALITVFGATFNALPFFLTVYFQTVHGYDALLTGLAFLVPALLIAAGTQAGARLAGRIGMRGTLLGGTVTGAAGTAILAAGMSADASYWAVLPGIVVMALGQGVTWTAMWIAAATGVDPGEQGIASGLASTGLQVGAALGLAVLVAAAGLGSGTLAADLRTATYLAGAGILLGSVIALTFRRHRAPALDLAA</sequence>
<keyword evidence="6 7" id="KW-0472">Membrane</keyword>
<feature type="transmembrane region" description="Helical" evidence="7">
    <location>
        <begin position="297"/>
        <end position="319"/>
    </location>
</feature>
<dbReference type="InterPro" id="IPR036259">
    <property type="entry name" value="MFS_trans_sf"/>
</dbReference>
<dbReference type="Gene3D" id="1.20.1250.20">
    <property type="entry name" value="MFS general substrate transporter like domains"/>
    <property type="match status" value="1"/>
</dbReference>
<feature type="transmembrane region" description="Helical" evidence="7">
    <location>
        <begin position="162"/>
        <end position="184"/>
    </location>
</feature>
<feature type="transmembrane region" description="Helical" evidence="7">
    <location>
        <begin position="105"/>
        <end position="123"/>
    </location>
</feature>
<evidence type="ECO:0000256" key="6">
    <source>
        <dbReference type="ARBA" id="ARBA00023136"/>
    </source>
</evidence>
<feature type="transmembrane region" description="Helical" evidence="7">
    <location>
        <begin position="429"/>
        <end position="447"/>
    </location>
</feature>
<gene>
    <name evidence="9" type="ORF">GCM10010468_02170</name>
</gene>
<keyword evidence="2" id="KW-0813">Transport</keyword>
<evidence type="ECO:0000256" key="7">
    <source>
        <dbReference type="SAM" id="Phobius"/>
    </source>
</evidence>
<evidence type="ECO:0000256" key="3">
    <source>
        <dbReference type="ARBA" id="ARBA00022475"/>
    </source>
</evidence>
<evidence type="ECO:0000256" key="4">
    <source>
        <dbReference type="ARBA" id="ARBA00022692"/>
    </source>
</evidence>
<dbReference type="CDD" id="cd17321">
    <property type="entry name" value="MFS_MMR_MDR_like"/>
    <property type="match status" value="1"/>
</dbReference>
<evidence type="ECO:0000259" key="8">
    <source>
        <dbReference type="PROSITE" id="PS50850"/>
    </source>
</evidence>
<dbReference type="PROSITE" id="PS00216">
    <property type="entry name" value="SUGAR_TRANSPORT_1"/>
    <property type="match status" value="1"/>
</dbReference>
<protein>
    <submittedName>
        <fullName evidence="9">MFS transporter</fullName>
    </submittedName>
</protein>
<dbReference type="PANTHER" id="PTHR42718">
    <property type="entry name" value="MAJOR FACILITATOR SUPERFAMILY MULTIDRUG TRANSPORTER MFSC"/>
    <property type="match status" value="1"/>
</dbReference>
<dbReference type="PROSITE" id="PS50850">
    <property type="entry name" value="MFS"/>
    <property type="match status" value="1"/>
</dbReference>
<feature type="transmembrane region" description="Helical" evidence="7">
    <location>
        <begin position="45"/>
        <end position="63"/>
    </location>
</feature>
<evidence type="ECO:0000313" key="10">
    <source>
        <dbReference type="Proteomes" id="UP001501237"/>
    </source>
</evidence>
<evidence type="ECO:0000256" key="2">
    <source>
        <dbReference type="ARBA" id="ARBA00022448"/>
    </source>
</evidence>
<feature type="transmembrane region" description="Helical" evidence="7">
    <location>
        <begin position="331"/>
        <end position="349"/>
    </location>
</feature>
<feature type="transmembrane region" description="Helical" evidence="7">
    <location>
        <begin position="355"/>
        <end position="379"/>
    </location>
</feature>
<keyword evidence="10" id="KW-1185">Reference proteome</keyword>
<dbReference type="SUPFAM" id="SSF103473">
    <property type="entry name" value="MFS general substrate transporter"/>
    <property type="match status" value="1"/>
</dbReference>
<keyword evidence="5 7" id="KW-1133">Transmembrane helix</keyword>
<accession>A0ABP6Q1I8</accession>
<keyword evidence="4 7" id="KW-0812">Transmembrane</keyword>
<keyword evidence="3" id="KW-1003">Cell membrane</keyword>
<feature type="transmembrane region" description="Helical" evidence="7">
    <location>
        <begin position="264"/>
        <end position="285"/>
    </location>
</feature>
<comment type="subcellular location">
    <subcellularLocation>
        <location evidence="1">Cell membrane</location>
        <topology evidence="1">Multi-pass membrane protein</topology>
    </subcellularLocation>
</comment>
<dbReference type="InterPro" id="IPR011701">
    <property type="entry name" value="MFS"/>
</dbReference>
<reference evidence="10" key="1">
    <citation type="journal article" date="2019" name="Int. J. Syst. Evol. Microbiol.">
        <title>The Global Catalogue of Microorganisms (GCM) 10K type strain sequencing project: providing services to taxonomists for standard genome sequencing and annotation.</title>
        <authorList>
            <consortium name="The Broad Institute Genomics Platform"/>
            <consortium name="The Broad Institute Genome Sequencing Center for Infectious Disease"/>
            <person name="Wu L."/>
            <person name="Ma J."/>
        </authorList>
    </citation>
    <scope>NUCLEOTIDE SEQUENCE [LARGE SCALE GENOMIC DNA]</scope>
    <source>
        <strain evidence="10">JCM 9377</strain>
    </source>
</reference>
<feature type="transmembrane region" description="Helical" evidence="7">
    <location>
        <begin position="196"/>
        <end position="216"/>
    </location>
</feature>
<dbReference type="Pfam" id="PF07690">
    <property type="entry name" value="MFS_1"/>
    <property type="match status" value="1"/>
</dbReference>
<dbReference type="RefSeq" id="WP_344821212.1">
    <property type="nucleotide sequence ID" value="NZ_BAAAUV010000001.1"/>
</dbReference>
<dbReference type="Gene3D" id="1.20.1720.10">
    <property type="entry name" value="Multidrug resistance protein D"/>
    <property type="match status" value="1"/>
</dbReference>
<comment type="caution">
    <text evidence="9">The sequence shown here is derived from an EMBL/GenBank/DDBJ whole genome shotgun (WGS) entry which is preliminary data.</text>
</comment>
<evidence type="ECO:0000256" key="1">
    <source>
        <dbReference type="ARBA" id="ARBA00004651"/>
    </source>
</evidence>
<proteinExistence type="predicted"/>
<dbReference type="InterPro" id="IPR005829">
    <property type="entry name" value="Sugar_transporter_CS"/>
</dbReference>
<dbReference type="Proteomes" id="UP001501237">
    <property type="component" value="Unassembled WGS sequence"/>
</dbReference>
<feature type="transmembrane region" description="Helical" evidence="7">
    <location>
        <begin position="391"/>
        <end position="417"/>
    </location>
</feature>
<dbReference type="InterPro" id="IPR020846">
    <property type="entry name" value="MFS_dom"/>
</dbReference>
<feature type="transmembrane region" description="Helical" evidence="7">
    <location>
        <begin position="135"/>
        <end position="156"/>
    </location>
</feature>
<evidence type="ECO:0000256" key="5">
    <source>
        <dbReference type="ARBA" id="ARBA00022989"/>
    </source>
</evidence>
<dbReference type="PANTHER" id="PTHR42718:SF46">
    <property type="entry name" value="BLR6921 PROTEIN"/>
    <property type="match status" value="1"/>
</dbReference>
<dbReference type="EMBL" id="BAAAUV010000001">
    <property type="protein sequence ID" value="GAA3193060.1"/>
    <property type="molecule type" value="Genomic_DNA"/>
</dbReference>
<name>A0ABP6Q1I8_9ACTN</name>
<feature type="transmembrane region" description="Helical" evidence="7">
    <location>
        <begin position="75"/>
        <end position="93"/>
    </location>
</feature>
<evidence type="ECO:0000313" key="9">
    <source>
        <dbReference type="EMBL" id="GAA3193060.1"/>
    </source>
</evidence>